<dbReference type="CDD" id="cd09917">
    <property type="entry name" value="F-box_SF"/>
    <property type="match status" value="1"/>
</dbReference>
<feature type="domain" description="F-box" evidence="1">
    <location>
        <begin position="1"/>
        <end position="44"/>
    </location>
</feature>
<evidence type="ECO:0000313" key="2">
    <source>
        <dbReference type="EMBL" id="TQD83553.1"/>
    </source>
</evidence>
<sequence length="160" mass="18170">MSSFPLELVVDILSWIAPEDLIQCMRVCKAWNAFIRGENFIKSHLQRFIQTNSTRCILLTSSDSVLFSEYGVVESWTFLFSVEMEVLPMGFDLVCKPLVFSENGDMVLLTNDNGGIYWYDLEKKSFKRVEIHGEPSTYTATVCVGSLCLLYGDSVVAKRQ</sequence>
<dbReference type="InterPro" id="IPR001810">
    <property type="entry name" value="F-box_dom"/>
</dbReference>
<protein>
    <recommendedName>
        <fullName evidence="1">F-box domain-containing protein</fullName>
    </recommendedName>
</protein>
<comment type="caution">
    <text evidence="2">The sequence shown here is derived from an EMBL/GenBank/DDBJ whole genome shotgun (WGS) entry which is preliminary data.</text>
</comment>
<gene>
    <name evidence="2" type="ORF">C1H46_030860</name>
</gene>
<dbReference type="AlphaFoldDB" id="A0A540LAQ3"/>
<dbReference type="InterPro" id="IPR036047">
    <property type="entry name" value="F-box-like_dom_sf"/>
</dbReference>
<dbReference type="Gene3D" id="1.20.1280.50">
    <property type="match status" value="1"/>
</dbReference>
<keyword evidence="3" id="KW-1185">Reference proteome</keyword>
<evidence type="ECO:0000259" key="1">
    <source>
        <dbReference type="PROSITE" id="PS50181"/>
    </source>
</evidence>
<dbReference type="SUPFAM" id="SSF81383">
    <property type="entry name" value="F-box domain"/>
    <property type="match status" value="1"/>
</dbReference>
<accession>A0A540LAQ3</accession>
<proteinExistence type="predicted"/>
<dbReference type="PROSITE" id="PS50181">
    <property type="entry name" value="FBOX"/>
    <property type="match status" value="1"/>
</dbReference>
<reference evidence="2 3" key="1">
    <citation type="journal article" date="2019" name="G3 (Bethesda)">
        <title>Sequencing of a Wild Apple (Malus baccata) Genome Unravels the Differences Between Cultivated and Wild Apple Species Regarding Disease Resistance and Cold Tolerance.</title>
        <authorList>
            <person name="Chen X."/>
        </authorList>
    </citation>
    <scope>NUCLEOTIDE SEQUENCE [LARGE SCALE GENOMIC DNA]</scope>
    <source>
        <strain evidence="3">cv. Shandingzi</strain>
        <tissue evidence="2">Leaves</tissue>
    </source>
</reference>
<dbReference type="InterPro" id="IPR050796">
    <property type="entry name" value="SCF_F-box_component"/>
</dbReference>
<dbReference type="Proteomes" id="UP000315295">
    <property type="component" value="Unassembled WGS sequence"/>
</dbReference>
<evidence type="ECO:0000313" key="3">
    <source>
        <dbReference type="Proteomes" id="UP000315295"/>
    </source>
</evidence>
<dbReference type="PANTHER" id="PTHR31672">
    <property type="entry name" value="BNACNNG10540D PROTEIN"/>
    <property type="match status" value="1"/>
</dbReference>
<dbReference type="PANTHER" id="PTHR31672:SF13">
    <property type="entry name" value="F-BOX PROTEIN CPR30-LIKE"/>
    <property type="match status" value="1"/>
</dbReference>
<organism evidence="2 3">
    <name type="scientific">Malus baccata</name>
    <name type="common">Siberian crab apple</name>
    <name type="synonym">Pyrus baccata</name>
    <dbReference type="NCBI Taxonomy" id="106549"/>
    <lineage>
        <taxon>Eukaryota</taxon>
        <taxon>Viridiplantae</taxon>
        <taxon>Streptophyta</taxon>
        <taxon>Embryophyta</taxon>
        <taxon>Tracheophyta</taxon>
        <taxon>Spermatophyta</taxon>
        <taxon>Magnoliopsida</taxon>
        <taxon>eudicotyledons</taxon>
        <taxon>Gunneridae</taxon>
        <taxon>Pentapetalae</taxon>
        <taxon>rosids</taxon>
        <taxon>fabids</taxon>
        <taxon>Rosales</taxon>
        <taxon>Rosaceae</taxon>
        <taxon>Amygdaloideae</taxon>
        <taxon>Maleae</taxon>
        <taxon>Malus</taxon>
    </lineage>
</organism>
<dbReference type="SMART" id="SM00256">
    <property type="entry name" value="FBOX"/>
    <property type="match status" value="1"/>
</dbReference>
<dbReference type="Pfam" id="PF12937">
    <property type="entry name" value="F-box-like"/>
    <property type="match status" value="1"/>
</dbReference>
<name>A0A540LAQ3_MALBA</name>
<dbReference type="EMBL" id="VIEB01000673">
    <property type="protein sequence ID" value="TQD83553.1"/>
    <property type="molecule type" value="Genomic_DNA"/>
</dbReference>